<evidence type="ECO:0000259" key="11">
    <source>
        <dbReference type="Pfam" id="PF00999"/>
    </source>
</evidence>
<dbReference type="EMBL" id="VSSQ01000060">
    <property type="protein sequence ID" value="MPL71618.1"/>
    <property type="molecule type" value="Genomic_DNA"/>
</dbReference>
<keyword evidence="7" id="KW-0406">Ion transport</keyword>
<evidence type="ECO:0000256" key="9">
    <source>
        <dbReference type="ARBA" id="ARBA00023201"/>
    </source>
</evidence>
<comment type="caution">
    <text evidence="12">The sequence shown here is derived from an EMBL/GenBank/DDBJ whole genome shotgun (WGS) entry which is preliminary data.</text>
</comment>
<sequence>MLEELVSTIEFQMSLLLFVALGGYLLATRIHQSAVIGEILVGLIVGPSVLGLITYTDFVQSLAGLGAIILLFVIGFEFELRDITNWRYIVIALCGVIVPWIGGYFTAVFFGMDFYSAIFIGTALTATSIAITANVLREMGKLHQPFAKAIIGAAVIDDILSLIVLSICTDLAATGELIPLSVGITVIKAFAFVIIAAVLGVKFIPTLITKMDGTKIARQFPEFVFIFAMMIAFFYAMMAEAVGISAIVGAFLAGICVNRVSLKHSMDIKLGAEYLYIIFAAIFFVSLGIIADLRYLTPDMILFIVILTIVAVITKVVGCGLPAKLAGMGWKDSAVIGIGMTPRGEVAMIVGLIALNHFQEMAAKAADPLEAEHLIQLGNELFIAIVVISLVTTVIVPLVYKGFFFRGEKPKSLVCEQEPEG</sequence>
<proteinExistence type="predicted"/>
<gene>
    <name evidence="12" type="primary">gerN_3</name>
    <name evidence="12" type="ORF">SDC9_17395</name>
</gene>
<keyword evidence="5 10" id="KW-1133">Transmembrane helix</keyword>
<evidence type="ECO:0000256" key="8">
    <source>
        <dbReference type="ARBA" id="ARBA00023136"/>
    </source>
</evidence>
<feature type="transmembrane region" description="Helical" evidence="10">
    <location>
        <begin position="59"/>
        <end position="76"/>
    </location>
</feature>
<keyword evidence="9" id="KW-0739">Sodium transport</keyword>
<feature type="domain" description="Cation/H+ exchanger transmembrane" evidence="11">
    <location>
        <begin position="18"/>
        <end position="399"/>
    </location>
</feature>
<dbReference type="AlphaFoldDB" id="A0A644TXG2"/>
<feature type="transmembrane region" description="Helical" evidence="10">
    <location>
        <begin position="220"/>
        <end position="238"/>
    </location>
</feature>
<organism evidence="12">
    <name type="scientific">bioreactor metagenome</name>
    <dbReference type="NCBI Taxonomy" id="1076179"/>
    <lineage>
        <taxon>unclassified sequences</taxon>
        <taxon>metagenomes</taxon>
        <taxon>ecological metagenomes</taxon>
    </lineage>
</organism>
<keyword evidence="8 10" id="KW-0472">Membrane</keyword>
<evidence type="ECO:0000256" key="1">
    <source>
        <dbReference type="ARBA" id="ARBA00004141"/>
    </source>
</evidence>
<dbReference type="Pfam" id="PF00999">
    <property type="entry name" value="Na_H_Exchanger"/>
    <property type="match status" value="1"/>
</dbReference>
<feature type="transmembrane region" description="Helical" evidence="10">
    <location>
        <begin position="301"/>
        <end position="323"/>
    </location>
</feature>
<evidence type="ECO:0000256" key="6">
    <source>
        <dbReference type="ARBA" id="ARBA00023053"/>
    </source>
</evidence>
<feature type="transmembrane region" description="Helical" evidence="10">
    <location>
        <begin position="335"/>
        <end position="355"/>
    </location>
</feature>
<evidence type="ECO:0000256" key="5">
    <source>
        <dbReference type="ARBA" id="ARBA00022989"/>
    </source>
</evidence>
<evidence type="ECO:0000256" key="2">
    <source>
        <dbReference type="ARBA" id="ARBA00022448"/>
    </source>
</evidence>
<feature type="transmembrane region" description="Helical" evidence="10">
    <location>
        <begin position="381"/>
        <end position="400"/>
    </location>
</feature>
<feature type="transmembrane region" description="Helical" evidence="10">
    <location>
        <begin position="274"/>
        <end position="295"/>
    </location>
</feature>
<feature type="transmembrane region" description="Helical" evidence="10">
    <location>
        <begin position="244"/>
        <end position="262"/>
    </location>
</feature>
<dbReference type="GO" id="GO:1902600">
    <property type="term" value="P:proton transmembrane transport"/>
    <property type="evidence" value="ECO:0007669"/>
    <property type="project" value="InterPro"/>
</dbReference>
<feature type="transmembrane region" description="Helical" evidence="10">
    <location>
        <begin position="6"/>
        <end position="27"/>
    </location>
</feature>
<reference evidence="12" key="1">
    <citation type="submission" date="2019-08" db="EMBL/GenBank/DDBJ databases">
        <authorList>
            <person name="Kucharzyk K."/>
            <person name="Murdoch R.W."/>
            <person name="Higgins S."/>
            <person name="Loffler F."/>
        </authorList>
    </citation>
    <scope>NUCLEOTIDE SEQUENCE</scope>
</reference>
<evidence type="ECO:0000256" key="7">
    <source>
        <dbReference type="ARBA" id="ARBA00023065"/>
    </source>
</evidence>
<feature type="transmembrane region" description="Helical" evidence="10">
    <location>
        <begin position="88"/>
        <end position="110"/>
    </location>
</feature>
<feature type="transmembrane region" description="Helical" evidence="10">
    <location>
        <begin position="34"/>
        <end position="53"/>
    </location>
</feature>
<evidence type="ECO:0000313" key="12">
    <source>
        <dbReference type="EMBL" id="MPL71618.1"/>
    </source>
</evidence>
<evidence type="ECO:0000256" key="3">
    <source>
        <dbReference type="ARBA" id="ARBA00022449"/>
    </source>
</evidence>
<keyword evidence="2" id="KW-0813">Transport</keyword>
<evidence type="ECO:0000256" key="10">
    <source>
        <dbReference type="SAM" id="Phobius"/>
    </source>
</evidence>
<dbReference type="InterPro" id="IPR006153">
    <property type="entry name" value="Cation/H_exchanger_TM"/>
</dbReference>
<dbReference type="GO" id="GO:0006814">
    <property type="term" value="P:sodium ion transport"/>
    <property type="evidence" value="ECO:0007669"/>
    <property type="project" value="UniProtKB-KW"/>
</dbReference>
<keyword evidence="3" id="KW-0050">Antiport</keyword>
<dbReference type="GO" id="GO:0016020">
    <property type="term" value="C:membrane"/>
    <property type="evidence" value="ECO:0007669"/>
    <property type="project" value="UniProtKB-SubCell"/>
</dbReference>
<dbReference type="InterPro" id="IPR038770">
    <property type="entry name" value="Na+/solute_symporter_sf"/>
</dbReference>
<dbReference type="Gene3D" id="1.20.1530.20">
    <property type="match status" value="1"/>
</dbReference>
<feature type="transmembrane region" description="Helical" evidence="10">
    <location>
        <begin position="116"/>
        <end position="137"/>
    </location>
</feature>
<dbReference type="PANTHER" id="PTHR43562">
    <property type="entry name" value="NAPA-TYPE SODIUM/HYDROGEN ANTIPORTER"/>
    <property type="match status" value="1"/>
</dbReference>
<dbReference type="GO" id="GO:0015297">
    <property type="term" value="F:antiporter activity"/>
    <property type="evidence" value="ECO:0007669"/>
    <property type="project" value="UniProtKB-KW"/>
</dbReference>
<evidence type="ECO:0000256" key="4">
    <source>
        <dbReference type="ARBA" id="ARBA00022692"/>
    </source>
</evidence>
<feature type="transmembrane region" description="Helical" evidence="10">
    <location>
        <begin position="178"/>
        <end position="199"/>
    </location>
</feature>
<accession>A0A644TXG2</accession>
<feature type="transmembrane region" description="Helical" evidence="10">
    <location>
        <begin position="149"/>
        <end position="172"/>
    </location>
</feature>
<dbReference type="PANTHER" id="PTHR43562:SF3">
    <property type="entry name" value="SODIUM ION_PROTON EXCHANGER (EUROFUNG)"/>
    <property type="match status" value="1"/>
</dbReference>
<protein>
    <submittedName>
        <fullName evidence="12">Na(+)/H(+)-K(+) antiporter GerN</fullName>
    </submittedName>
</protein>
<name>A0A644TXG2_9ZZZZ</name>
<keyword evidence="4 10" id="KW-0812">Transmembrane</keyword>
<comment type="subcellular location">
    <subcellularLocation>
        <location evidence="1">Membrane</location>
        <topology evidence="1">Multi-pass membrane protein</topology>
    </subcellularLocation>
</comment>
<keyword evidence="6" id="KW-0915">Sodium</keyword>